<feature type="domain" description="Formyl transferase N-terminal" evidence="1">
    <location>
        <begin position="59"/>
        <end position="167"/>
    </location>
</feature>
<dbReference type="GO" id="GO:0005829">
    <property type="term" value="C:cytosol"/>
    <property type="evidence" value="ECO:0007669"/>
    <property type="project" value="TreeGrafter"/>
</dbReference>
<reference evidence="3 4" key="1">
    <citation type="submission" date="2016-09" db="EMBL/GenBank/DDBJ databases">
        <title>Pseudoalteromonas amylolytica sp. nov., isolated from the surface seawater.</title>
        <authorList>
            <person name="Wu Y.-H."/>
            <person name="Cheng H."/>
            <person name="Jin X.-B."/>
            <person name="Wang C.-S."/>
            <person name="Xu X.-W."/>
        </authorList>
    </citation>
    <scope>NUCLEOTIDE SEQUENCE [LARGE SCALE GENOMIC DNA]</scope>
    <source>
        <strain evidence="3 4">JW1</strain>
    </source>
</reference>
<dbReference type="EMBL" id="MKJU01000022">
    <property type="protein sequence ID" value="OHU92123.1"/>
    <property type="molecule type" value="Genomic_DNA"/>
</dbReference>
<dbReference type="SUPFAM" id="SSF53328">
    <property type="entry name" value="Formyltransferase"/>
    <property type="match status" value="1"/>
</dbReference>
<comment type="caution">
    <text evidence="3">The sequence shown here is derived from an EMBL/GenBank/DDBJ whole genome shotgun (WGS) entry which is preliminary data.</text>
</comment>
<evidence type="ECO:0000313" key="3">
    <source>
        <dbReference type="EMBL" id="OHU92123.1"/>
    </source>
</evidence>
<dbReference type="RefSeq" id="WP_070983925.1">
    <property type="nucleotide sequence ID" value="NZ_MKJU01000022.1"/>
</dbReference>
<dbReference type="InterPro" id="IPR036477">
    <property type="entry name" value="Formyl_transf_N_sf"/>
</dbReference>
<gene>
    <name evidence="3" type="ORF">BET10_07290</name>
</gene>
<dbReference type="PANTHER" id="PTHR11138:SF5">
    <property type="entry name" value="METHIONYL-TRNA FORMYLTRANSFERASE, MITOCHONDRIAL"/>
    <property type="match status" value="1"/>
</dbReference>
<dbReference type="GO" id="GO:0004479">
    <property type="term" value="F:methionyl-tRNA formyltransferase activity"/>
    <property type="evidence" value="ECO:0007669"/>
    <property type="project" value="TreeGrafter"/>
</dbReference>
<evidence type="ECO:0000313" key="4">
    <source>
        <dbReference type="Proteomes" id="UP000179786"/>
    </source>
</evidence>
<dbReference type="STRING" id="1859457.BET10_07290"/>
<name>A0A1S1N0K9_9GAMM</name>
<dbReference type="PANTHER" id="PTHR11138">
    <property type="entry name" value="METHIONYL-TRNA FORMYLTRANSFERASE"/>
    <property type="match status" value="1"/>
</dbReference>
<organism evidence="3 4">
    <name type="scientific">Pseudoalteromonas amylolytica</name>
    <dbReference type="NCBI Taxonomy" id="1859457"/>
    <lineage>
        <taxon>Bacteria</taxon>
        <taxon>Pseudomonadati</taxon>
        <taxon>Pseudomonadota</taxon>
        <taxon>Gammaproteobacteria</taxon>
        <taxon>Alteromonadales</taxon>
        <taxon>Pseudoalteromonadaceae</taxon>
        <taxon>Pseudoalteromonas</taxon>
    </lineage>
</organism>
<protein>
    <submittedName>
        <fullName evidence="3">Uncharacterized protein</fullName>
    </submittedName>
</protein>
<dbReference type="OrthoDB" id="9802815at2"/>
<dbReference type="Pfam" id="PF00551">
    <property type="entry name" value="Formyl_trans_N"/>
    <property type="match status" value="1"/>
</dbReference>
<dbReference type="InterPro" id="IPR002376">
    <property type="entry name" value="Formyl_transf_N"/>
</dbReference>
<dbReference type="Gene3D" id="3.40.50.12230">
    <property type="match status" value="1"/>
</dbReference>
<accession>A0A1S1N0K9</accession>
<feature type="domain" description="Formyl transferase C-terminal" evidence="2">
    <location>
        <begin position="201"/>
        <end position="283"/>
    </location>
</feature>
<dbReference type="Proteomes" id="UP000179786">
    <property type="component" value="Unassembled WGS sequence"/>
</dbReference>
<dbReference type="AlphaFoldDB" id="A0A1S1N0K9"/>
<proteinExistence type="predicted"/>
<evidence type="ECO:0000259" key="2">
    <source>
        <dbReference type="Pfam" id="PF02911"/>
    </source>
</evidence>
<keyword evidence="4" id="KW-1185">Reference proteome</keyword>
<dbReference type="InterPro" id="IPR005793">
    <property type="entry name" value="Formyl_trans_C"/>
</dbReference>
<dbReference type="Pfam" id="PF02911">
    <property type="entry name" value="Formyl_trans_C"/>
    <property type="match status" value="1"/>
</dbReference>
<evidence type="ECO:0000259" key="1">
    <source>
        <dbReference type="Pfam" id="PF00551"/>
    </source>
</evidence>
<sequence>MMQRFALFTGSCQSIPAIQYLHHYSKLACVVLVDAEPTPDLAQLQYWLQQSGIPTISYNKRDDGALIAKLDELAVNRGLVYMFRHKFRSKLIQYFNGYLMNIHPSPLPEYRGPYPLYWQLRNGEEATKITLHQVSESIDCGDIATQIDVPIHPFDTMNCLQQKVSQALPQLVDTLCRLDEQQILNWRKQADQAEKTAPAVEPQQFIVNWYKQSAKQVVDMARAGNVDSGCAIFAVGQDQFQLLQASKVDCQLNGIQSGTVLELDRHRGLIIKTIDGAVRLDVIGTQQGLFDGYRFATLFGLEAGMTLSGR</sequence>